<evidence type="ECO:0008006" key="5">
    <source>
        <dbReference type="Google" id="ProtNLM"/>
    </source>
</evidence>
<keyword evidence="2" id="KW-0732">Signal</keyword>
<feature type="compositionally biased region" description="Polar residues" evidence="1">
    <location>
        <begin position="27"/>
        <end position="43"/>
    </location>
</feature>
<dbReference type="AlphaFoldDB" id="A0A1Q5ZZJ0"/>
<gene>
    <name evidence="3" type="ORF">RG47T_2642</name>
</gene>
<feature type="signal peptide" evidence="2">
    <location>
        <begin position="1"/>
        <end position="22"/>
    </location>
</feature>
<evidence type="ECO:0000256" key="1">
    <source>
        <dbReference type="SAM" id="MobiDB-lite"/>
    </source>
</evidence>
<organism evidence="3 4">
    <name type="scientific">Mucilaginibacter polytrichastri</name>
    <dbReference type="NCBI Taxonomy" id="1302689"/>
    <lineage>
        <taxon>Bacteria</taxon>
        <taxon>Pseudomonadati</taxon>
        <taxon>Bacteroidota</taxon>
        <taxon>Sphingobacteriia</taxon>
        <taxon>Sphingobacteriales</taxon>
        <taxon>Sphingobacteriaceae</taxon>
        <taxon>Mucilaginibacter</taxon>
    </lineage>
</organism>
<comment type="caution">
    <text evidence="3">The sequence shown here is derived from an EMBL/GenBank/DDBJ whole genome shotgun (WGS) entry which is preliminary data.</text>
</comment>
<accession>A0A1Q5ZZJ0</accession>
<evidence type="ECO:0000313" key="4">
    <source>
        <dbReference type="Proteomes" id="UP000186720"/>
    </source>
</evidence>
<dbReference type="PROSITE" id="PS51257">
    <property type="entry name" value="PROKAR_LIPOPROTEIN"/>
    <property type="match status" value="1"/>
</dbReference>
<sequence length="87" mass="9037">MKSLFKNALVVLAVSASLVACKGKGSANGSDTAKADSSVSTVADTTVKVDSLKKDSTTADTTKKTVDTVSKKVTVKTTEKKEVTKKQ</sequence>
<dbReference type="Proteomes" id="UP000186720">
    <property type="component" value="Unassembled WGS sequence"/>
</dbReference>
<feature type="region of interest" description="Disordered" evidence="1">
    <location>
        <begin position="24"/>
        <end position="43"/>
    </location>
</feature>
<proteinExistence type="predicted"/>
<name>A0A1Q5ZZJ0_9SPHI</name>
<dbReference type="EMBL" id="MPPL01000001">
    <property type="protein sequence ID" value="OKS87183.1"/>
    <property type="molecule type" value="Genomic_DNA"/>
</dbReference>
<evidence type="ECO:0000256" key="2">
    <source>
        <dbReference type="SAM" id="SignalP"/>
    </source>
</evidence>
<protein>
    <recommendedName>
        <fullName evidence="5">Lipoprotein</fullName>
    </recommendedName>
</protein>
<evidence type="ECO:0000313" key="3">
    <source>
        <dbReference type="EMBL" id="OKS87183.1"/>
    </source>
</evidence>
<reference evidence="3 4" key="1">
    <citation type="submission" date="2016-11" db="EMBL/GenBank/DDBJ databases">
        <title>Whole Genome Sequencing of Mucilaginibacter polytrichastri RG4-7(T) isolated from the moss sample.</title>
        <authorList>
            <person name="Li Y."/>
        </authorList>
    </citation>
    <scope>NUCLEOTIDE SEQUENCE [LARGE SCALE GENOMIC DNA]</scope>
    <source>
        <strain evidence="3 4">RG4-7</strain>
    </source>
</reference>
<feature type="chain" id="PRO_5010286794" description="Lipoprotein" evidence="2">
    <location>
        <begin position="23"/>
        <end position="87"/>
    </location>
</feature>
<dbReference type="RefSeq" id="WP_074489837.1">
    <property type="nucleotide sequence ID" value="NZ_FPAM01000015.1"/>
</dbReference>
<keyword evidence="4" id="KW-1185">Reference proteome</keyword>